<comment type="similarity">
    <text evidence="1">Belongs to the glycosyltransferase 28 family.</text>
</comment>
<comment type="caution">
    <text evidence="7">The sequence shown here is derived from an EMBL/GenBank/DDBJ whole genome shotgun (WGS) entry which is preliminary data.</text>
</comment>
<dbReference type="Pfam" id="PF21036">
    <property type="entry name" value="EryCIII-like_N"/>
    <property type="match status" value="1"/>
</dbReference>
<dbReference type="InterPro" id="IPR050426">
    <property type="entry name" value="Glycosyltransferase_28"/>
</dbReference>
<dbReference type="Gene3D" id="3.40.50.2000">
    <property type="entry name" value="Glycogen Phosphorylase B"/>
    <property type="match status" value="2"/>
</dbReference>
<dbReference type="InterPro" id="IPR010610">
    <property type="entry name" value="EryCIII-like_C"/>
</dbReference>
<dbReference type="Proteomes" id="UP001500979">
    <property type="component" value="Unassembled WGS sequence"/>
</dbReference>
<organism evidence="7 8">
    <name type="scientific">Saccharopolyspora taberi</name>
    <dbReference type="NCBI Taxonomy" id="60895"/>
    <lineage>
        <taxon>Bacteria</taxon>
        <taxon>Bacillati</taxon>
        <taxon>Actinomycetota</taxon>
        <taxon>Actinomycetes</taxon>
        <taxon>Pseudonocardiales</taxon>
        <taxon>Pseudonocardiaceae</taxon>
        <taxon>Saccharopolyspora</taxon>
    </lineage>
</organism>
<sequence length="410" mass="43602">MPENLLRRFRRFCEAGAVRILFTAAPGYGLMLPVVPLLWAARAAGHEILLATSSEMNEAGARAGLPVYDVFPDRDVWQDLMRGVVGGDEEELSEEYRRAAGAGNPFGLFTLTMTEGTIRAGRDFGADLVVHTSDHAAGRLAARALGVPALEVGNRVSWSLRDAEFLESHNTFDGGIETALQDKLGIPEGNPEIVARIDPRAPSMGGLKDDEPDSRDGVPWWSMRYVPFNGGSVVPEWALRKPERPRVCVTLGTVVPIVAGTSSLSVVVEALGGMDVEVVLAAGKTDLSDLGELPENVRSAGFLPLSSFLPSCSLIVHHGGSGTTAAPLHYGVPQLVLPAFADNPMSAQRVVDRGVGLSHDPSTVDVAMVRESVRRLLDEPAFTSAARDVAAEMATQPSPSAVVARVEAAL</sequence>
<accession>A0ABN3V659</accession>
<keyword evidence="4" id="KW-0812">Transmembrane</keyword>
<evidence type="ECO:0000256" key="2">
    <source>
        <dbReference type="ARBA" id="ARBA00022676"/>
    </source>
</evidence>
<evidence type="ECO:0000259" key="6">
    <source>
        <dbReference type="Pfam" id="PF21036"/>
    </source>
</evidence>
<dbReference type="PANTHER" id="PTHR48050:SF13">
    <property type="entry name" value="STEROL 3-BETA-GLUCOSYLTRANSFERASE UGT80A2"/>
    <property type="match status" value="1"/>
</dbReference>
<dbReference type="Pfam" id="PF06722">
    <property type="entry name" value="EryCIII-like_C"/>
    <property type="match status" value="1"/>
</dbReference>
<dbReference type="PANTHER" id="PTHR48050">
    <property type="entry name" value="STEROL 3-BETA-GLUCOSYLTRANSFERASE"/>
    <property type="match status" value="1"/>
</dbReference>
<keyword evidence="4" id="KW-1133">Transmembrane helix</keyword>
<feature type="transmembrane region" description="Helical" evidence="4">
    <location>
        <begin position="20"/>
        <end position="41"/>
    </location>
</feature>
<evidence type="ECO:0000313" key="8">
    <source>
        <dbReference type="Proteomes" id="UP001500979"/>
    </source>
</evidence>
<evidence type="ECO:0000259" key="5">
    <source>
        <dbReference type="Pfam" id="PF06722"/>
    </source>
</evidence>
<evidence type="ECO:0000313" key="7">
    <source>
        <dbReference type="EMBL" id="GAA2778970.1"/>
    </source>
</evidence>
<feature type="domain" description="Erythromycin biosynthesis protein CIII-like N-terminal" evidence="6">
    <location>
        <begin position="39"/>
        <end position="252"/>
    </location>
</feature>
<keyword evidence="2" id="KW-0328">Glycosyltransferase</keyword>
<name>A0ABN3V659_9PSEU</name>
<keyword evidence="3" id="KW-0808">Transferase</keyword>
<dbReference type="CDD" id="cd03784">
    <property type="entry name" value="GT1_Gtf-like"/>
    <property type="match status" value="1"/>
</dbReference>
<proteinExistence type="inferred from homology"/>
<feature type="domain" description="Erythromycin biosynthesis protein CIII-like C-terminal" evidence="5">
    <location>
        <begin position="267"/>
        <end position="408"/>
    </location>
</feature>
<dbReference type="InterPro" id="IPR048284">
    <property type="entry name" value="EryCIII-like_N"/>
</dbReference>
<dbReference type="InterPro" id="IPR002213">
    <property type="entry name" value="UDP_glucos_trans"/>
</dbReference>
<protein>
    <submittedName>
        <fullName evidence="7">Salmochelin biosynthesis C-glycosyltransferase IroB</fullName>
    </submittedName>
</protein>
<gene>
    <name evidence="7" type="primary">iroB_2</name>
    <name evidence="7" type="ORF">GCM10010470_10650</name>
</gene>
<keyword evidence="8" id="KW-1185">Reference proteome</keyword>
<evidence type="ECO:0000256" key="3">
    <source>
        <dbReference type="ARBA" id="ARBA00022679"/>
    </source>
</evidence>
<keyword evidence="4" id="KW-0472">Membrane</keyword>
<dbReference type="SUPFAM" id="SSF53756">
    <property type="entry name" value="UDP-Glycosyltransferase/glycogen phosphorylase"/>
    <property type="match status" value="1"/>
</dbReference>
<evidence type="ECO:0000256" key="4">
    <source>
        <dbReference type="SAM" id="Phobius"/>
    </source>
</evidence>
<reference evidence="7 8" key="1">
    <citation type="journal article" date="2019" name="Int. J. Syst. Evol. Microbiol.">
        <title>The Global Catalogue of Microorganisms (GCM) 10K type strain sequencing project: providing services to taxonomists for standard genome sequencing and annotation.</title>
        <authorList>
            <consortium name="The Broad Institute Genomics Platform"/>
            <consortium name="The Broad Institute Genome Sequencing Center for Infectious Disease"/>
            <person name="Wu L."/>
            <person name="Ma J."/>
        </authorList>
    </citation>
    <scope>NUCLEOTIDE SEQUENCE [LARGE SCALE GENOMIC DNA]</scope>
    <source>
        <strain evidence="7 8">JCM 9383</strain>
    </source>
</reference>
<dbReference type="EMBL" id="BAAAUX010000005">
    <property type="protein sequence ID" value="GAA2778970.1"/>
    <property type="molecule type" value="Genomic_DNA"/>
</dbReference>
<evidence type="ECO:0000256" key="1">
    <source>
        <dbReference type="ARBA" id="ARBA00006962"/>
    </source>
</evidence>